<dbReference type="PROSITE" id="PS01124">
    <property type="entry name" value="HTH_ARAC_FAMILY_2"/>
    <property type="match status" value="1"/>
</dbReference>
<dbReference type="Gene3D" id="1.10.10.60">
    <property type="entry name" value="Homeodomain-like"/>
    <property type="match status" value="1"/>
</dbReference>
<comment type="caution">
    <text evidence="5">The sequence shown here is derived from an EMBL/GenBank/DDBJ whole genome shotgun (WGS) entry which is preliminary data.</text>
</comment>
<dbReference type="InterPro" id="IPR018060">
    <property type="entry name" value="HTH_AraC"/>
</dbReference>
<dbReference type="GO" id="GO:0043565">
    <property type="term" value="F:sequence-specific DNA binding"/>
    <property type="evidence" value="ECO:0007669"/>
    <property type="project" value="InterPro"/>
</dbReference>
<name>A0A847S474_9BACT</name>
<evidence type="ECO:0000256" key="2">
    <source>
        <dbReference type="ARBA" id="ARBA00023125"/>
    </source>
</evidence>
<dbReference type="InterPro" id="IPR020449">
    <property type="entry name" value="Tscrpt_reg_AraC-type_HTH"/>
</dbReference>
<dbReference type="SMART" id="SM00342">
    <property type="entry name" value="HTH_ARAC"/>
    <property type="match status" value="1"/>
</dbReference>
<gene>
    <name evidence="5" type="ORF">HGH92_25355</name>
</gene>
<evidence type="ECO:0000259" key="4">
    <source>
        <dbReference type="PROSITE" id="PS01124"/>
    </source>
</evidence>
<dbReference type="SUPFAM" id="SSF46689">
    <property type="entry name" value="Homeodomain-like"/>
    <property type="match status" value="1"/>
</dbReference>
<protein>
    <submittedName>
        <fullName evidence="5">Helix-turn-helix transcriptional regulator</fullName>
    </submittedName>
</protein>
<reference evidence="5 6" key="1">
    <citation type="submission" date="2020-04" db="EMBL/GenBank/DDBJ databases">
        <authorList>
            <person name="Yin C."/>
        </authorList>
    </citation>
    <scope>NUCLEOTIDE SEQUENCE [LARGE SCALE GENOMIC DNA]</scope>
    <source>
        <strain evidence="5 6">Ae27</strain>
    </source>
</reference>
<keyword evidence="2" id="KW-0238">DNA-binding</keyword>
<dbReference type="EMBL" id="JABAIA010000003">
    <property type="protein sequence ID" value="NLR67657.1"/>
    <property type="molecule type" value="Genomic_DNA"/>
</dbReference>
<keyword evidence="3" id="KW-0804">Transcription</keyword>
<dbReference type="PANTHER" id="PTHR43280:SF32">
    <property type="entry name" value="TRANSCRIPTIONAL REGULATORY PROTEIN"/>
    <property type="match status" value="1"/>
</dbReference>
<proteinExistence type="predicted"/>
<organism evidence="5 6">
    <name type="scientific">Chitinophaga varians</name>
    <dbReference type="NCBI Taxonomy" id="2202339"/>
    <lineage>
        <taxon>Bacteria</taxon>
        <taxon>Pseudomonadati</taxon>
        <taxon>Bacteroidota</taxon>
        <taxon>Chitinophagia</taxon>
        <taxon>Chitinophagales</taxon>
        <taxon>Chitinophagaceae</taxon>
        <taxon>Chitinophaga</taxon>
    </lineage>
</organism>
<dbReference type="InterPro" id="IPR009057">
    <property type="entry name" value="Homeodomain-like_sf"/>
</dbReference>
<dbReference type="PANTHER" id="PTHR43280">
    <property type="entry name" value="ARAC-FAMILY TRANSCRIPTIONAL REGULATOR"/>
    <property type="match status" value="1"/>
</dbReference>
<evidence type="ECO:0000256" key="3">
    <source>
        <dbReference type="ARBA" id="ARBA00023163"/>
    </source>
</evidence>
<dbReference type="GO" id="GO:0003700">
    <property type="term" value="F:DNA-binding transcription factor activity"/>
    <property type="evidence" value="ECO:0007669"/>
    <property type="project" value="InterPro"/>
</dbReference>
<keyword evidence="1" id="KW-0805">Transcription regulation</keyword>
<dbReference type="Proteomes" id="UP000570474">
    <property type="component" value="Unassembled WGS sequence"/>
</dbReference>
<dbReference type="AlphaFoldDB" id="A0A847S474"/>
<dbReference type="PRINTS" id="PR00032">
    <property type="entry name" value="HTHARAC"/>
</dbReference>
<evidence type="ECO:0000256" key="1">
    <source>
        <dbReference type="ARBA" id="ARBA00023015"/>
    </source>
</evidence>
<accession>A0A847S474</accession>
<dbReference type="Pfam" id="PF12833">
    <property type="entry name" value="HTH_18"/>
    <property type="match status" value="1"/>
</dbReference>
<evidence type="ECO:0000313" key="6">
    <source>
        <dbReference type="Proteomes" id="UP000570474"/>
    </source>
</evidence>
<feature type="domain" description="HTH araC/xylS-type" evidence="4">
    <location>
        <begin position="196"/>
        <end position="301"/>
    </location>
</feature>
<dbReference type="RefSeq" id="WP_168873605.1">
    <property type="nucleotide sequence ID" value="NZ_JABAIA010000003.1"/>
</dbReference>
<sequence length="306" mass="35966">MSTPVHIKTISEFHALRGLPSPKHPLISVINFDDVKNEFEKGTESLVFDFYSISVKRGMNHRYRYGQQDYDFNEGVMFFMAPHQVLTIEIDEENHPPTGWSLFIHPDFFWNTPLAATIRKYDFFGYAVHEALFLSEDEELKIQQIIDNIRQEYLTSIDQFSQSIIISQLETLLNYADRFYQRQFITRNKANHLVLEQLEKLLDHYFETDDLSSKGLPTVQYISDQLHMSPTYLRSLLKMLTGQNTQQLIHQKVIDKAMEKLSTTNLTVSEIAYELGFEHSQSFNKFFKKKTNITPTEFKQRFHRSG</sequence>
<evidence type="ECO:0000313" key="5">
    <source>
        <dbReference type="EMBL" id="NLR67657.1"/>
    </source>
</evidence>
<keyword evidence="6" id="KW-1185">Reference proteome</keyword>